<feature type="region of interest" description="Disordered" evidence="1">
    <location>
        <begin position="1"/>
        <end position="51"/>
    </location>
</feature>
<evidence type="ECO:0000256" key="1">
    <source>
        <dbReference type="SAM" id="MobiDB-lite"/>
    </source>
</evidence>
<evidence type="ECO:0000313" key="2">
    <source>
        <dbReference type="EMBL" id="SFO78884.1"/>
    </source>
</evidence>
<dbReference type="AlphaFoldDB" id="A0A1I5K1D9"/>
<evidence type="ECO:0000313" key="3">
    <source>
        <dbReference type="Proteomes" id="UP000182400"/>
    </source>
</evidence>
<feature type="compositionally biased region" description="Polar residues" evidence="1">
    <location>
        <begin position="1"/>
        <end position="14"/>
    </location>
</feature>
<organism evidence="2 3">
    <name type="scientific">Ectopseudomonas composti</name>
    <dbReference type="NCBI Taxonomy" id="658457"/>
    <lineage>
        <taxon>Bacteria</taxon>
        <taxon>Pseudomonadati</taxon>
        <taxon>Pseudomonadota</taxon>
        <taxon>Gammaproteobacteria</taxon>
        <taxon>Pseudomonadales</taxon>
        <taxon>Pseudomonadaceae</taxon>
        <taxon>Ectopseudomonas</taxon>
    </lineage>
</organism>
<dbReference type="Proteomes" id="UP000182400">
    <property type="component" value="Unassembled WGS sequence"/>
</dbReference>
<reference evidence="2 3" key="1">
    <citation type="submission" date="2016-10" db="EMBL/GenBank/DDBJ databases">
        <authorList>
            <person name="de Groot N.N."/>
        </authorList>
    </citation>
    <scope>NUCLEOTIDE SEQUENCE [LARGE SCALE GENOMIC DNA]</scope>
    <source>
        <strain evidence="2 3">CCUG 59231</strain>
    </source>
</reference>
<dbReference type="OrthoDB" id="6372298at2"/>
<dbReference type="EMBL" id="FOWP01000002">
    <property type="protein sequence ID" value="SFO78884.1"/>
    <property type="molecule type" value="Genomic_DNA"/>
</dbReference>
<accession>A0A1I5K1D9</accession>
<protein>
    <submittedName>
        <fullName evidence="2">Seed maturation protein</fullName>
    </submittedName>
</protein>
<dbReference type="STRING" id="658457.SAMN05216601_10259"/>
<proteinExistence type="predicted"/>
<gene>
    <name evidence="2" type="ORF">SAMN05216601_10259</name>
</gene>
<name>A0A1I5K1D9_9GAMM</name>
<sequence length="51" mass="5419">MTQQPKTTSPTPMTSEAAARIHSSEAKGNGGQVSKDSFTARATRAAEKNKR</sequence>